<dbReference type="EMBL" id="GBRH01248545">
    <property type="protein sequence ID" value="JAD49350.1"/>
    <property type="molecule type" value="Transcribed_RNA"/>
</dbReference>
<accession>A0A0A9AK75</accession>
<reference evidence="1" key="2">
    <citation type="journal article" date="2015" name="Data Brief">
        <title>Shoot transcriptome of the giant reed, Arundo donax.</title>
        <authorList>
            <person name="Barrero R.A."/>
            <person name="Guerrero F.D."/>
            <person name="Moolhuijzen P."/>
            <person name="Goolsby J.A."/>
            <person name="Tidwell J."/>
            <person name="Bellgard S.E."/>
            <person name="Bellgard M.I."/>
        </authorList>
    </citation>
    <scope>NUCLEOTIDE SEQUENCE</scope>
    <source>
        <tissue evidence="1">Shoot tissue taken approximately 20 cm above the soil surface</tissue>
    </source>
</reference>
<organism evidence="1">
    <name type="scientific">Arundo donax</name>
    <name type="common">Giant reed</name>
    <name type="synonym">Donax arundinaceus</name>
    <dbReference type="NCBI Taxonomy" id="35708"/>
    <lineage>
        <taxon>Eukaryota</taxon>
        <taxon>Viridiplantae</taxon>
        <taxon>Streptophyta</taxon>
        <taxon>Embryophyta</taxon>
        <taxon>Tracheophyta</taxon>
        <taxon>Spermatophyta</taxon>
        <taxon>Magnoliopsida</taxon>
        <taxon>Liliopsida</taxon>
        <taxon>Poales</taxon>
        <taxon>Poaceae</taxon>
        <taxon>PACMAD clade</taxon>
        <taxon>Arundinoideae</taxon>
        <taxon>Arundineae</taxon>
        <taxon>Arundo</taxon>
    </lineage>
</organism>
<proteinExistence type="predicted"/>
<evidence type="ECO:0000313" key="1">
    <source>
        <dbReference type="EMBL" id="JAD49350.1"/>
    </source>
</evidence>
<name>A0A0A9AK75_ARUDO</name>
<sequence length="46" mass="5498">MIFLWWTCWRLDIESKVLLFPLLYLPAESFTLPCCHFSFLGVLLFS</sequence>
<dbReference type="AlphaFoldDB" id="A0A0A9AK75"/>
<reference evidence="1" key="1">
    <citation type="submission" date="2014-09" db="EMBL/GenBank/DDBJ databases">
        <authorList>
            <person name="Magalhaes I.L.F."/>
            <person name="Oliveira U."/>
            <person name="Santos F.R."/>
            <person name="Vidigal T.H.D.A."/>
            <person name="Brescovit A.D."/>
            <person name="Santos A.J."/>
        </authorList>
    </citation>
    <scope>NUCLEOTIDE SEQUENCE</scope>
    <source>
        <tissue evidence="1">Shoot tissue taken approximately 20 cm above the soil surface</tissue>
    </source>
</reference>
<protein>
    <submittedName>
        <fullName evidence="1">Uncharacterized protein</fullName>
    </submittedName>
</protein>